<dbReference type="Gene3D" id="1.10.287.110">
    <property type="entry name" value="DnaJ domain"/>
    <property type="match status" value="1"/>
</dbReference>
<gene>
    <name evidence="1" type="ORF">SPIL2461_LOCUS5689</name>
</gene>
<proteinExistence type="predicted"/>
<dbReference type="SUPFAM" id="SSF46565">
    <property type="entry name" value="Chaperone J-domain"/>
    <property type="match status" value="1"/>
</dbReference>
<dbReference type="AlphaFoldDB" id="A0A812MRF8"/>
<dbReference type="Proteomes" id="UP000649617">
    <property type="component" value="Unassembled WGS sequence"/>
</dbReference>
<reference evidence="1" key="1">
    <citation type="submission" date="2021-02" db="EMBL/GenBank/DDBJ databases">
        <authorList>
            <person name="Dougan E. K."/>
            <person name="Rhodes N."/>
            <person name="Thang M."/>
            <person name="Chan C."/>
        </authorList>
    </citation>
    <scope>NUCLEOTIDE SEQUENCE</scope>
</reference>
<name>A0A812MRF8_SYMPI</name>
<sequence>MDEEAVRTAFRRLAKVYHPDVPQTGDITKFQELQTAAQQLITGKAPGAAWNANSLETLFTGSSTHVYSSPAQRPPSTAHQPLQQADFASTRNGRVDIAYCVSARDPNLRKAPRLDRITHQALPETLSRVQRVLTEMSGTTAEPSTPLPMVGFILEGPTHSIGEQQVANIGMALEKEFGIELLTILAGTWINFPMPVELQTVKDLADYIAASLTLAKHCNFI</sequence>
<evidence type="ECO:0000313" key="1">
    <source>
        <dbReference type="EMBL" id="CAE7265151.1"/>
    </source>
</evidence>
<evidence type="ECO:0008006" key="3">
    <source>
        <dbReference type="Google" id="ProtNLM"/>
    </source>
</evidence>
<dbReference type="OrthoDB" id="10250354at2759"/>
<keyword evidence="2" id="KW-1185">Reference proteome</keyword>
<dbReference type="InterPro" id="IPR036869">
    <property type="entry name" value="J_dom_sf"/>
</dbReference>
<organism evidence="1 2">
    <name type="scientific">Symbiodinium pilosum</name>
    <name type="common">Dinoflagellate</name>
    <dbReference type="NCBI Taxonomy" id="2952"/>
    <lineage>
        <taxon>Eukaryota</taxon>
        <taxon>Sar</taxon>
        <taxon>Alveolata</taxon>
        <taxon>Dinophyceae</taxon>
        <taxon>Suessiales</taxon>
        <taxon>Symbiodiniaceae</taxon>
        <taxon>Symbiodinium</taxon>
    </lineage>
</organism>
<evidence type="ECO:0000313" key="2">
    <source>
        <dbReference type="Proteomes" id="UP000649617"/>
    </source>
</evidence>
<dbReference type="InterPro" id="IPR001623">
    <property type="entry name" value="DnaJ_domain"/>
</dbReference>
<accession>A0A812MRF8</accession>
<dbReference type="EMBL" id="CAJNIZ010008213">
    <property type="protein sequence ID" value="CAE7265151.1"/>
    <property type="molecule type" value="Genomic_DNA"/>
</dbReference>
<comment type="caution">
    <text evidence="1">The sequence shown here is derived from an EMBL/GenBank/DDBJ whole genome shotgun (WGS) entry which is preliminary data.</text>
</comment>
<protein>
    <recommendedName>
        <fullName evidence="3">J domain-containing protein</fullName>
    </recommendedName>
</protein>
<dbReference type="CDD" id="cd06257">
    <property type="entry name" value="DnaJ"/>
    <property type="match status" value="1"/>
</dbReference>